<dbReference type="Proteomes" id="UP001595719">
    <property type="component" value="Unassembled WGS sequence"/>
</dbReference>
<dbReference type="EMBL" id="JBHSCO010000002">
    <property type="protein sequence ID" value="MFC4390790.1"/>
    <property type="molecule type" value="Genomic_DNA"/>
</dbReference>
<keyword evidence="2" id="KW-1185">Reference proteome</keyword>
<evidence type="ECO:0000313" key="1">
    <source>
        <dbReference type="EMBL" id="MFC4390790.1"/>
    </source>
</evidence>
<evidence type="ECO:0000313" key="2">
    <source>
        <dbReference type="Proteomes" id="UP001595719"/>
    </source>
</evidence>
<comment type="caution">
    <text evidence="1">The sequence shown here is derived from an EMBL/GenBank/DDBJ whole genome shotgun (WGS) entry which is preliminary data.</text>
</comment>
<dbReference type="RefSeq" id="WP_179005552.1">
    <property type="nucleotide sequence ID" value="NZ_JBHSCO010000002.1"/>
</dbReference>
<name>A0ABV8W652_9FLAO</name>
<reference evidence="2" key="1">
    <citation type="journal article" date="2019" name="Int. J. Syst. Evol. Microbiol.">
        <title>The Global Catalogue of Microorganisms (GCM) 10K type strain sequencing project: providing services to taxonomists for standard genome sequencing and annotation.</title>
        <authorList>
            <consortium name="The Broad Institute Genomics Platform"/>
            <consortium name="The Broad Institute Genome Sequencing Center for Infectious Disease"/>
            <person name="Wu L."/>
            <person name="Ma J."/>
        </authorList>
    </citation>
    <scope>NUCLEOTIDE SEQUENCE [LARGE SCALE GENOMIC DNA]</scope>
    <source>
        <strain evidence="2">CGMCC 1.15345</strain>
    </source>
</reference>
<protein>
    <submittedName>
        <fullName evidence="1">Uncharacterized protein</fullName>
    </submittedName>
</protein>
<sequence length="379" mass="44499">MGVVYGIDIYHKNYSEDPNYYSDYEVFSLKQLEEVLEKAIKTTSYQLKRINRQRLLLQYFSVNQKENKIVKGDEQFTIENDFSKNKTILKALKLTPRLYNLIIKLSQTNRIKVKDNEIIPIYTLETISQYKGKGNYWLAYNRDSNGVKDDAIQIAKNFINYNEFWEFTVFIENFGCLYFNNHTDEPIDGFYNIVIKLVSTGEENNNHVTLEESENLLDKFFYNILGKKINKVSILFQPVYKSYENVKIKIEGKLDIEKLVKTYLEINIDQNKKLKSYDVKLLTNYSISVCDFYKKEEEDLGSLEINEAGLQKGLIYNKIYNKGVFNFLCTVITTNFCPCSPGGVNNKEEKIIYYKQAKDKEILQKLYSPFVTNLIFKKV</sequence>
<proteinExistence type="predicted"/>
<organism evidence="1 2">
    <name type="scientific">Flavobacterium quisquiliarum</name>
    <dbReference type="NCBI Taxonomy" id="1834436"/>
    <lineage>
        <taxon>Bacteria</taxon>
        <taxon>Pseudomonadati</taxon>
        <taxon>Bacteroidota</taxon>
        <taxon>Flavobacteriia</taxon>
        <taxon>Flavobacteriales</taxon>
        <taxon>Flavobacteriaceae</taxon>
        <taxon>Flavobacterium</taxon>
    </lineage>
</organism>
<gene>
    <name evidence="1" type="ORF">ACFOY0_07280</name>
</gene>
<accession>A0ABV8W652</accession>